<sequence>MQRRVPTTQPASGPPLAIGIGARPAERITHDPAEDPPQNLVLLTASPFAVEAPKPRRIAVHDLVTVIVRESRTSLNDAKMKSEKDWEMKAELAKWFRLNVHDQLVPQNFEANGTPGIDFSFENKYEGRGKYDRKDSLTTRITATVIDVKPNGNLVLEARKCIRIGDEVLIATLTGECRSEDVTAQNTVLSTQIANLEVEMPDRGAVRDATRRGWLMRAFDLLRP</sequence>
<dbReference type="GO" id="GO:0003774">
    <property type="term" value="F:cytoskeletal motor activity"/>
    <property type="evidence" value="ECO:0007669"/>
    <property type="project" value="InterPro"/>
</dbReference>
<dbReference type="InterPro" id="IPR000527">
    <property type="entry name" value="Flag_Lring"/>
</dbReference>
<dbReference type="GO" id="GO:0009279">
    <property type="term" value="C:cell outer membrane"/>
    <property type="evidence" value="ECO:0007669"/>
    <property type="project" value="UniProtKB-SubCell"/>
</dbReference>
<comment type="caution">
    <text evidence="7">The sequence shown here is derived from an EMBL/GenBank/DDBJ whole genome shotgun (WGS) entry which is preliminary data.</text>
</comment>
<dbReference type="Pfam" id="PF02107">
    <property type="entry name" value="FlgH"/>
    <property type="match status" value="1"/>
</dbReference>
<proteinExistence type="predicted"/>
<keyword evidence="5" id="KW-0975">Bacterial flagellum</keyword>
<comment type="subcellular location">
    <subcellularLocation>
        <location evidence="1">Bacterial flagellum</location>
    </subcellularLocation>
    <subcellularLocation>
        <location evidence="2">Cell outer membrane</location>
    </subcellularLocation>
</comment>
<dbReference type="PANTHER" id="PTHR34933">
    <property type="entry name" value="FLAGELLAR L-RING PROTEIN"/>
    <property type="match status" value="1"/>
</dbReference>
<evidence type="ECO:0000256" key="6">
    <source>
        <dbReference type="ARBA" id="ARBA00023237"/>
    </source>
</evidence>
<dbReference type="EMBL" id="BARS01011924">
    <property type="protein sequence ID" value="GAF95236.1"/>
    <property type="molecule type" value="Genomic_DNA"/>
</dbReference>
<evidence type="ECO:0000256" key="4">
    <source>
        <dbReference type="ARBA" id="ARBA00023136"/>
    </source>
</evidence>
<evidence type="ECO:0000256" key="5">
    <source>
        <dbReference type="ARBA" id="ARBA00023143"/>
    </source>
</evidence>
<keyword evidence="6" id="KW-0998">Cell outer membrane</keyword>
<organism evidence="7">
    <name type="scientific">marine sediment metagenome</name>
    <dbReference type="NCBI Taxonomy" id="412755"/>
    <lineage>
        <taxon>unclassified sequences</taxon>
        <taxon>metagenomes</taxon>
        <taxon>ecological metagenomes</taxon>
    </lineage>
</organism>
<protein>
    <recommendedName>
        <fullName evidence="8">Flagellar basal body L-ring protein FlgH</fullName>
    </recommendedName>
</protein>
<evidence type="ECO:0000256" key="3">
    <source>
        <dbReference type="ARBA" id="ARBA00022729"/>
    </source>
</evidence>
<dbReference type="GO" id="GO:0009427">
    <property type="term" value="C:bacterial-type flagellum basal body, distal rod, L ring"/>
    <property type="evidence" value="ECO:0007669"/>
    <property type="project" value="InterPro"/>
</dbReference>
<keyword evidence="3" id="KW-0732">Signal</keyword>
<dbReference type="GO" id="GO:0071973">
    <property type="term" value="P:bacterial-type flagellum-dependent cell motility"/>
    <property type="evidence" value="ECO:0007669"/>
    <property type="project" value="InterPro"/>
</dbReference>
<feature type="non-terminal residue" evidence="7">
    <location>
        <position position="224"/>
    </location>
</feature>
<dbReference type="PRINTS" id="PR01008">
    <property type="entry name" value="FLGLRINGFLGH"/>
</dbReference>
<name>X0U7C4_9ZZZZ</name>
<evidence type="ECO:0000256" key="1">
    <source>
        <dbReference type="ARBA" id="ARBA00004365"/>
    </source>
</evidence>
<evidence type="ECO:0000256" key="2">
    <source>
        <dbReference type="ARBA" id="ARBA00004442"/>
    </source>
</evidence>
<evidence type="ECO:0000313" key="7">
    <source>
        <dbReference type="EMBL" id="GAF95236.1"/>
    </source>
</evidence>
<dbReference type="PANTHER" id="PTHR34933:SF1">
    <property type="entry name" value="FLAGELLAR L-RING PROTEIN"/>
    <property type="match status" value="1"/>
</dbReference>
<keyword evidence="4" id="KW-0472">Membrane</keyword>
<reference evidence="7" key="1">
    <citation type="journal article" date="2014" name="Front. Microbiol.">
        <title>High frequency of phylogenetically diverse reductive dehalogenase-homologous genes in deep subseafloor sedimentary metagenomes.</title>
        <authorList>
            <person name="Kawai M."/>
            <person name="Futagami T."/>
            <person name="Toyoda A."/>
            <person name="Takaki Y."/>
            <person name="Nishi S."/>
            <person name="Hori S."/>
            <person name="Arai W."/>
            <person name="Tsubouchi T."/>
            <person name="Morono Y."/>
            <person name="Uchiyama I."/>
            <person name="Ito T."/>
            <person name="Fujiyama A."/>
            <person name="Inagaki F."/>
            <person name="Takami H."/>
        </authorList>
    </citation>
    <scope>NUCLEOTIDE SEQUENCE</scope>
    <source>
        <strain evidence="7">Expedition CK06-06</strain>
    </source>
</reference>
<evidence type="ECO:0008006" key="8">
    <source>
        <dbReference type="Google" id="ProtNLM"/>
    </source>
</evidence>
<dbReference type="AlphaFoldDB" id="X0U7C4"/>
<gene>
    <name evidence="7" type="ORF">S01H1_21491</name>
</gene>
<accession>X0U7C4</accession>